<feature type="domain" description="Protein HIRA-like C-terminal" evidence="6">
    <location>
        <begin position="252"/>
        <end position="433"/>
    </location>
</feature>
<proteinExistence type="predicted"/>
<dbReference type="GO" id="GO:0006355">
    <property type="term" value="P:regulation of DNA-templated transcription"/>
    <property type="evidence" value="ECO:0007669"/>
    <property type="project" value="InterPro"/>
</dbReference>
<keyword evidence="4" id="KW-0156">Chromatin regulator</keyword>
<protein>
    <submittedName>
        <fullName evidence="8">Protein HIRA-like C-terminal domain-containing protein</fullName>
    </submittedName>
</protein>
<dbReference type="AlphaFoldDB" id="A0A915CPK1"/>
<dbReference type="WBParaSite" id="jg11283">
    <property type="protein sequence ID" value="jg11283"/>
    <property type="gene ID" value="jg11283"/>
</dbReference>
<evidence type="ECO:0000259" key="6">
    <source>
        <dbReference type="Pfam" id="PF07569"/>
    </source>
</evidence>
<dbReference type="Pfam" id="PF07569">
    <property type="entry name" value="Hira"/>
    <property type="match status" value="1"/>
</dbReference>
<comment type="subcellular location">
    <subcellularLocation>
        <location evidence="1">Nucleus</location>
    </subcellularLocation>
</comment>
<name>A0A915CPK1_9BILA</name>
<dbReference type="GO" id="GO:0031491">
    <property type="term" value="F:nucleosome binding"/>
    <property type="evidence" value="ECO:0007669"/>
    <property type="project" value="TreeGrafter"/>
</dbReference>
<organism evidence="7 8">
    <name type="scientific">Ditylenchus dipsaci</name>
    <dbReference type="NCBI Taxonomy" id="166011"/>
    <lineage>
        <taxon>Eukaryota</taxon>
        <taxon>Metazoa</taxon>
        <taxon>Ecdysozoa</taxon>
        <taxon>Nematoda</taxon>
        <taxon>Chromadorea</taxon>
        <taxon>Rhabditida</taxon>
        <taxon>Tylenchina</taxon>
        <taxon>Tylenchomorpha</taxon>
        <taxon>Sphaerularioidea</taxon>
        <taxon>Anguinidae</taxon>
        <taxon>Anguininae</taxon>
        <taxon>Ditylenchus</taxon>
    </lineage>
</organism>
<evidence type="ECO:0000256" key="4">
    <source>
        <dbReference type="ARBA" id="ARBA00022853"/>
    </source>
</evidence>
<dbReference type="InterPro" id="IPR011494">
    <property type="entry name" value="HIRA-like_C"/>
</dbReference>
<keyword evidence="5" id="KW-0539">Nucleus</keyword>
<evidence type="ECO:0000256" key="5">
    <source>
        <dbReference type="ARBA" id="ARBA00023242"/>
    </source>
</evidence>
<evidence type="ECO:0000256" key="2">
    <source>
        <dbReference type="ARBA" id="ARBA00022574"/>
    </source>
</evidence>
<keyword evidence="7" id="KW-1185">Reference proteome</keyword>
<dbReference type="GO" id="GO:0006351">
    <property type="term" value="P:DNA-templated transcription"/>
    <property type="evidence" value="ECO:0007669"/>
    <property type="project" value="InterPro"/>
</dbReference>
<dbReference type="GO" id="GO:0000417">
    <property type="term" value="C:HIR complex"/>
    <property type="evidence" value="ECO:0007669"/>
    <property type="project" value="TreeGrafter"/>
</dbReference>
<evidence type="ECO:0000313" key="7">
    <source>
        <dbReference type="Proteomes" id="UP000887574"/>
    </source>
</evidence>
<evidence type="ECO:0000256" key="3">
    <source>
        <dbReference type="ARBA" id="ARBA00022737"/>
    </source>
</evidence>
<dbReference type="PANTHER" id="PTHR13831">
    <property type="entry name" value="MEMBER OF THE HIR1 FAMILY OF WD-REPEAT PROTEINS"/>
    <property type="match status" value="1"/>
</dbReference>
<evidence type="ECO:0000313" key="8">
    <source>
        <dbReference type="WBParaSite" id="jg11283"/>
    </source>
</evidence>
<dbReference type="GO" id="GO:0005634">
    <property type="term" value="C:nucleus"/>
    <property type="evidence" value="ECO:0007669"/>
    <property type="project" value="UniProtKB-SubCell"/>
</dbReference>
<evidence type="ECO:0000256" key="1">
    <source>
        <dbReference type="ARBA" id="ARBA00004123"/>
    </source>
</evidence>
<dbReference type="GO" id="GO:0006338">
    <property type="term" value="P:chromatin remodeling"/>
    <property type="evidence" value="ECO:0007669"/>
    <property type="project" value="InterPro"/>
</dbReference>
<dbReference type="Proteomes" id="UP000887574">
    <property type="component" value="Unplaced"/>
</dbReference>
<reference evidence="8" key="1">
    <citation type="submission" date="2022-11" db="UniProtKB">
        <authorList>
            <consortium name="WormBaseParasite"/>
        </authorList>
    </citation>
    <scope>IDENTIFICATION</scope>
</reference>
<dbReference type="InterPro" id="IPR031120">
    <property type="entry name" value="HIR1-like"/>
</dbReference>
<dbReference type="GO" id="GO:0000785">
    <property type="term" value="C:chromatin"/>
    <property type="evidence" value="ECO:0007669"/>
    <property type="project" value="TreeGrafter"/>
</dbReference>
<dbReference type="PANTHER" id="PTHR13831:SF0">
    <property type="entry name" value="PROTEIN HIRA"/>
    <property type="match status" value="1"/>
</dbReference>
<keyword evidence="3" id="KW-0677">Repeat</keyword>
<accession>A0A915CPK1</accession>
<sequence length="480" mass="52997">MKESSNSGSALKSKLAGGVQKRRIQATYLGAIGQADGVVQSLIKPTASTQSNIESTAMITTQQKSSSEIRMALEMESANANLLANFRPSTSQTQSKHFRDSDTEIEDANDLTDSNQVSVLSSKHILRPLPDSFNAINPNKDLAALSAPSLVRELSSRFEQSDHCPVNKVCVFNDLSTKNSTARFARLIAYDENIPEQTTTKKQTAKKVVWEILLNNPVTLLQANSCWCVAACDNRSMHILHTSSGKTQRLLQMDVAICVLHLQDDVLLIIDSKFCLLTWNLKTSSLVVKKSLAVLFTNKESKVVHQSVSSTGIPLVILSNGDAFVYSKQMDFWLTLNTGFNSLLSSMVGQMKLISSSVPNGLIAMLAIHLPKAEERLSGNKKVHETSEEVQLEALINACIALESPFELRFITNIYAQKLAKRGQWAKLIESVQEVQNLPMKESDLSDKILEDVEQILQAHGITLNQLMSSREDIDLSFMD</sequence>
<keyword evidence="2" id="KW-0853">WD repeat</keyword>